<dbReference type="PATRIC" id="fig|29491.15.peg.49"/>
<protein>
    <submittedName>
        <fullName evidence="2">Uncharacterized protein</fullName>
    </submittedName>
</protein>
<keyword evidence="1" id="KW-1133">Transmembrane helix</keyword>
<proteinExistence type="predicted"/>
<dbReference type="EMBL" id="KT033469">
    <property type="protein sequence ID" value="ALL42224.1"/>
    <property type="molecule type" value="Genomic_DNA"/>
</dbReference>
<dbReference type="AlphaFoldDB" id="A0A189PGA7"/>
<geneLocation type="plasmid" evidence="2">
    <name>pAsa4b</name>
</geneLocation>
<keyword evidence="2" id="KW-0614">Plasmid</keyword>
<evidence type="ECO:0000313" key="3">
    <source>
        <dbReference type="EMBL" id="ALL42378.1"/>
    </source>
</evidence>
<reference evidence="2" key="1">
    <citation type="submission" date="2015-06" db="EMBL/GenBank/DDBJ databases">
        <title>Antimicrobial resistance-carrying plasmid pAsa4 variants found in Aeromonas salmonicida subsp. salmonicida: general architecture, construction blocks and gene elimination.</title>
        <authorList>
            <person name="Tanaka K.H."/>
            <person name="Vincent A.T."/>
            <person name="Trudel M.V."/>
            <person name="Paquet V.E."/>
            <person name="Frenette M."/>
            <person name="Charette S.J."/>
        </authorList>
    </citation>
    <scope>NUCLEOTIDE SEQUENCE</scope>
    <source>
        <strain evidence="2">01-B522</strain>
        <strain evidence="3">JF2267</strain>
        <plasmid evidence="2">pAsa4b</plasmid>
        <plasmid evidence="3">pAsa4c</plasmid>
    </source>
</reference>
<geneLocation type="plasmid" evidence="3">
    <name>pAsa4c</name>
</geneLocation>
<evidence type="ECO:0000313" key="2">
    <source>
        <dbReference type="EMBL" id="ALL42224.1"/>
    </source>
</evidence>
<feature type="transmembrane region" description="Helical" evidence="1">
    <location>
        <begin position="121"/>
        <end position="142"/>
    </location>
</feature>
<keyword evidence="1" id="KW-0472">Membrane</keyword>
<dbReference type="EMBL" id="KT033470">
    <property type="protein sequence ID" value="ALL42378.1"/>
    <property type="molecule type" value="Genomic_DNA"/>
</dbReference>
<evidence type="ECO:0000256" key="1">
    <source>
        <dbReference type="SAM" id="Phobius"/>
    </source>
</evidence>
<organism evidence="2">
    <name type="scientific">Aeromonas salmonicida subsp. salmonicida</name>
    <dbReference type="NCBI Taxonomy" id="29491"/>
    <lineage>
        <taxon>Bacteria</taxon>
        <taxon>Pseudomonadati</taxon>
        <taxon>Pseudomonadota</taxon>
        <taxon>Gammaproteobacteria</taxon>
        <taxon>Aeromonadales</taxon>
        <taxon>Aeromonadaceae</taxon>
        <taxon>Aeromonas</taxon>
    </lineage>
</organism>
<sequence length="143" mass="16196">MKIEMVVPLPVEDSGLQHCIARFHNFNMDSKRQDKARFFRREPVVIVNPETNVKVLRYAMGNPGGLSITKVAIALDYDAVDALGVRFKGAVELEVRRAKRWEVWQWFWNHRDQSVQLSIKMGVVGTVLGVLGFLTGLAPYLLG</sequence>
<dbReference type="OMA" id="HCIARFH"/>
<name>A0A189PGA7_AERSS</name>
<accession>A0A189PGA7</accession>
<keyword evidence="1" id="KW-0812">Transmembrane</keyword>
<dbReference type="RefSeq" id="WP_011899375.1">
    <property type="nucleotide sequence ID" value="NZ_JBANEX010000124.1"/>
</dbReference>